<dbReference type="InterPro" id="IPR047696">
    <property type="entry name" value="SulA_enterobact"/>
</dbReference>
<reference evidence="8" key="1">
    <citation type="submission" date="2015-03" db="EMBL/GenBank/DDBJ databases">
        <authorList>
            <consortium name="Pathogen Informatics"/>
            <person name="Murphy D."/>
        </authorList>
    </citation>
    <scope>NUCLEOTIDE SEQUENCE [LARGE SCALE GENOMIC DNA]</scope>
    <source>
        <strain evidence="8">68/02</strain>
    </source>
</reference>
<sequence length="168" mass="19010">MRTQSLKPYHANYHSLITRNAPERVDSPTDSGLISELVYSENQLAVTQLLLPLLQQLGKQSRWLLWLSPQQKLSRSWIKQSGLPITKVVQVRQINPLSTVDAMEKALLTGNYSVVLGWLPELTENDRIRLRLAAKLGNAYGFVMHPLDDIKATQGQCPTLKIHSSLYH</sequence>
<feature type="site" description="Essential for degradation by Lon protease" evidence="6">
    <location>
        <position position="168"/>
    </location>
</feature>
<dbReference type="NCBIfam" id="NF007892">
    <property type="entry name" value="PRK10595.1"/>
    <property type="match status" value="1"/>
</dbReference>
<comment type="PTM">
    <text evidence="6">Is rapidly cleaved and degraded by the Lon protease once DNA damage is repaired.</text>
</comment>
<organism evidence="7 8">
    <name type="scientific">Yersinia rohdei</name>
    <dbReference type="NCBI Taxonomy" id="29485"/>
    <lineage>
        <taxon>Bacteria</taxon>
        <taxon>Pseudomonadati</taxon>
        <taxon>Pseudomonadota</taxon>
        <taxon>Gammaproteobacteria</taxon>
        <taxon>Enterobacterales</taxon>
        <taxon>Yersiniaceae</taxon>
        <taxon>Yersinia</taxon>
    </lineage>
</organism>
<dbReference type="GO" id="GO:0009432">
    <property type="term" value="P:SOS response"/>
    <property type="evidence" value="ECO:0007669"/>
    <property type="project" value="UniProtKB-UniRule"/>
</dbReference>
<dbReference type="Gene3D" id="3.40.50.300">
    <property type="entry name" value="P-loop containing nucleotide triphosphate hydrolases"/>
    <property type="match status" value="1"/>
</dbReference>
<accession>A0A0U1HMP3</accession>
<evidence type="ECO:0000313" key="8">
    <source>
        <dbReference type="Proteomes" id="UP000042054"/>
    </source>
</evidence>
<dbReference type="Pfam" id="PF03846">
    <property type="entry name" value="SulA"/>
    <property type="match status" value="1"/>
</dbReference>
<dbReference type="InterPro" id="IPR027417">
    <property type="entry name" value="P-loop_NTPase"/>
</dbReference>
<dbReference type="PANTHER" id="PTHR35369:SF4">
    <property type="entry name" value="CELL DIVISION INHIBITOR SULA"/>
    <property type="match status" value="1"/>
</dbReference>
<dbReference type="EMBL" id="CTKE01000001">
    <property type="protein sequence ID" value="CQI87841.1"/>
    <property type="molecule type" value="Genomic_DNA"/>
</dbReference>
<dbReference type="PANTHER" id="PTHR35369">
    <property type="entry name" value="BLR3025 PROTEIN-RELATED"/>
    <property type="match status" value="1"/>
</dbReference>
<dbReference type="Proteomes" id="UP000042054">
    <property type="component" value="Unassembled WGS sequence"/>
</dbReference>
<proteinExistence type="evidence at transcript level"/>
<dbReference type="STRING" id="29485.CH64_992"/>
<keyword evidence="2 6" id="KW-0227">DNA damage</keyword>
<feature type="region of interest" description="Lon protease binding" evidence="6">
    <location>
        <begin position="161"/>
        <end position="168"/>
    </location>
</feature>
<dbReference type="PIRSF" id="PIRSF003093">
    <property type="entry name" value="SulA"/>
    <property type="match status" value="1"/>
</dbReference>
<keyword evidence="4 6" id="KW-0742">SOS response</keyword>
<evidence type="ECO:0000256" key="3">
    <source>
        <dbReference type="ARBA" id="ARBA00023210"/>
    </source>
</evidence>
<dbReference type="GO" id="GO:0000917">
    <property type="term" value="P:division septum assembly"/>
    <property type="evidence" value="ECO:0007669"/>
    <property type="project" value="UniProtKB-KW"/>
</dbReference>
<keyword evidence="3 6" id="KW-0717">Septation</keyword>
<dbReference type="OrthoDB" id="6464784at2"/>
<dbReference type="InterPro" id="IPR004596">
    <property type="entry name" value="Cell_div_suppressor_SulA"/>
</dbReference>
<dbReference type="GO" id="GO:0051782">
    <property type="term" value="P:negative regulation of cell division"/>
    <property type="evidence" value="ECO:0007669"/>
    <property type="project" value="UniProtKB-UniRule"/>
</dbReference>
<dbReference type="HAMAP" id="MF_01179">
    <property type="entry name" value="SulA"/>
    <property type="match status" value="1"/>
</dbReference>
<comment type="similarity">
    <text evidence="6">Belongs to the SulA family.</text>
</comment>
<gene>
    <name evidence="7" type="primary">sfiA</name>
    <name evidence="6" type="synonym">sulA</name>
    <name evidence="7" type="ORF">ERS008555_00164</name>
</gene>
<keyword evidence="5 6" id="KW-0131">Cell cycle</keyword>
<dbReference type="AlphaFoldDB" id="A0A0U1HMP3"/>
<dbReference type="NCBIfam" id="TIGR00623">
    <property type="entry name" value="SOS_SulA_coli"/>
    <property type="match status" value="1"/>
</dbReference>
<evidence type="ECO:0000256" key="6">
    <source>
        <dbReference type="HAMAP-Rule" id="MF_01179"/>
    </source>
</evidence>
<protein>
    <recommendedName>
        <fullName evidence="6">Cell division inhibitor SulA</fullName>
    </recommendedName>
</protein>
<evidence type="ECO:0000256" key="5">
    <source>
        <dbReference type="ARBA" id="ARBA00023306"/>
    </source>
</evidence>
<dbReference type="InterPro" id="IPR050356">
    <property type="entry name" value="SulA_CellDiv_inhibitor"/>
</dbReference>
<feature type="region of interest" description="FtsZ binding" evidence="6">
    <location>
        <begin position="106"/>
        <end position="112"/>
    </location>
</feature>
<comment type="induction">
    <text evidence="6">By DNA damage, as part of the SOS response.</text>
</comment>
<evidence type="ECO:0000256" key="2">
    <source>
        <dbReference type="ARBA" id="ARBA00022763"/>
    </source>
</evidence>
<comment type="function">
    <text evidence="6">Component of the SOS system and an inhibitor of cell division. Accumulation of SulA causes rapid cessation of cell division and the appearance of long, non-septate filaments. In the presence of GTP, binds a polymerization-competent form of FtsZ in a 1:1 ratio, thus inhibiting FtsZ polymerization and therefore preventing it from participating in the assembly of the Z ring. This mechanism prevents the premature segregation of damaged DNA to daughter cells during cell division.</text>
</comment>
<evidence type="ECO:0000256" key="4">
    <source>
        <dbReference type="ARBA" id="ARBA00023236"/>
    </source>
</evidence>
<dbReference type="GO" id="GO:0006281">
    <property type="term" value="P:DNA repair"/>
    <property type="evidence" value="ECO:0007669"/>
    <property type="project" value="TreeGrafter"/>
</dbReference>
<evidence type="ECO:0000313" key="7">
    <source>
        <dbReference type="EMBL" id="CQI87841.1"/>
    </source>
</evidence>
<name>A0A0U1HMP3_YERRO</name>
<keyword evidence="1 6" id="KW-0132">Cell division</keyword>
<comment type="subunit">
    <text evidence="6">Interacts with FtsZ.</text>
</comment>
<dbReference type="RefSeq" id="WP_050534463.1">
    <property type="nucleotide sequence ID" value="NZ_CABIHW010000024.1"/>
</dbReference>
<evidence type="ECO:0000256" key="1">
    <source>
        <dbReference type="ARBA" id="ARBA00022618"/>
    </source>
</evidence>
<dbReference type="SUPFAM" id="SSF52540">
    <property type="entry name" value="P-loop containing nucleoside triphosphate hydrolases"/>
    <property type="match status" value="1"/>
</dbReference>